<accession>A0ABS2DVT2</accession>
<reference evidence="1 2" key="1">
    <citation type="journal article" date="2021" name="Sci. Rep.">
        <title>The distribution of antibiotic resistance genes in chicken gut microbiota commensals.</title>
        <authorList>
            <person name="Juricova H."/>
            <person name="Matiasovicova J."/>
            <person name="Kubasova T."/>
            <person name="Cejkova D."/>
            <person name="Rychlik I."/>
        </authorList>
    </citation>
    <scope>NUCLEOTIDE SEQUENCE [LARGE SCALE GENOMIC DNA]</scope>
    <source>
        <strain evidence="1 2">An829</strain>
    </source>
</reference>
<evidence type="ECO:0000313" key="1">
    <source>
        <dbReference type="EMBL" id="MBM6705423.1"/>
    </source>
</evidence>
<protein>
    <submittedName>
        <fullName evidence="1">Uncharacterized protein</fullName>
    </submittedName>
</protein>
<feature type="non-terminal residue" evidence="1">
    <location>
        <position position="83"/>
    </location>
</feature>
<organism evidence="1 2">
    <name type="scientific">Sutterella massiliensis</name>
    <dbReference type="NCBI Taxonomy" id="1816689"/>
    <lineage>
        <taxon>Bacteria</taxon>
        <taxon>Pseudomonadati</taxon>
        <taxon>Pseudomonadota</taxon>
        <taxon>Betaproteobacteria</taxon>
        <taxon>Burkholderiales</taxon>
        <taxon>Sutterellaceae</taxon>
        <taxon>Sutterella</taxon>
    </lineage>
</organism>
<gene>
    <name evidence="1" type="ORF">H6A60_13215</name>
</gene>
<feature type="non-terminal residue" evidence="1">
    <location>
        <position position="1"/>
    </location>
</feature>
<comment type="caution">
    <text evidence="1">The sequence shown here is derived from an EMBL/GenBank/DDBJ whole genome shotgun (WGS) entry which is preliminary data.</text>
</comment>
<proteinExistence type="predicted"/>
<name>A0ABS2DVT2_9BURK</name>
<sequence length="83" mass="9639">WIRDVYRLMKSETTGALRRAYEAEFGEALLELSPEAGRALDRMIVTEDLLDQATAAESLKPLFDEKPDDMTDEQWFEMRIARD</sequence>
<dbReference type="RefSeq" id="WP_205105354.1">
    <property type="nucleotide sequence ID" value="NZ_JACJJC010000484.1"/>
</dbReference>
<keyword evidence="2" id="KW-1185">Reference proteome</keyword>
<dbReference type="Proteomes" id="UP000715095">
    <property type="component" value="Unassembled WGS sequence"/>
</dbReference>
<dbReference type="EMBL" id="JACJJC010000484">
    <property type="protein sequence ID" value="MBM6705423.1"/>
    <property type="molecule type" value="Genomic_DNA"/>
</dbReference>
<evidence type="ECO:0000313" key="2">
    <source>
        <dbReference type="Proteomes" id="UP000715095"/>
    </source>
</evidence>